<evidence type="ECO:0000313" key="1">
    <source>
        <dbReference type="EMBL" id="CAG6545400.1"/>
    </source>
</evidence>
<proteinExistence type="predicted"/>
<protein>
    <submittedName>
        <fullName evidence="1">(northern house mosquito) hypothetical protein</fullName>
    </submittedName>
</protein>
<sequence length="246" mass="27925">MAKWERTATELERLAVCIRKGEPVDGQYLDICLEAVRFVLLRRAVVVSNICVNLMTDGKTRNKISSPRNSNGIAMDLHLMDNKFLVGKTQKPSGKLIRNSNCLYDCLLTSIFELRSISSKQFALEISQHLVKVLENQSNPEPTLRQFLDFNKPSTFKELCFAQFLSACLESPARGVVAFGDLMERAKIEPKWALDWHGTGCGHVQAVTIHNWKRFVETGFTKNATTDTIFGRVMSDLREAFFKVYQ</sequence>
<organism evidence="1">
    <name type="scientific">Culex pipiens</name>
    <name type="common">House mosquito</name>
    <dbReference type="NCBI Taxonomy" id="7175"/>
    <lineage>
        <taxon>Eukaryota</taxon>
        <taxon>Metazoa</taxon>
        <taxon>Ecdysozoa</taxon>
        <taxon>Arthropoda</taxon>
        <taxon>Hexapoda</taxon>
        <taxon>Insecta</taxon>
        <taxon>Pterygota</taxon>
        <taxon>Neoptera</taxon>
        <taxon>Endopterygota</taxon>
        <taxon>Diptera</taxon>
        <taxon>Nematocera</taxon>
        <taxon>Culicoidea</taxon>
        <taxon>Culicidae</taxon>
        <taxon>Culicinae</taxon>
        <taxon>Culicini</taxon>
        <taxon>Culex</taxon>
        <taxon>Culex</taxon>
    </lineage>
</organism>
<reference evidence="1" key="1">
    <citation type="submission" date="2021-05" db="EMBL/GenBank/DDBJ databases">
        <authorList>
            <person name="Alioto T."/>
            <person name="Alioto T."/>
            <person name="Gomez Garrido J."/>
        </authorList>
    </citation>
    <scope>NUCLEOTIDE SEQUENCE</scope>
</reference>
<name>A0A8D8I0W7_CULPI</name>
<dbReference type="AlphaFoldDB" id="A0A8D8I0W7"/>
<dbReference type="EMBL" id="HBUE01232074">
    <property type="protein sequence ID" value="CAG6545400.1"/>
    <property type="molecule type" value="Transcribed_RNA"/>
</dbReference>
<dbReference type="EMBL" id="HBUE01338901">
    <property type="protein sequence ID" value="CAG6597545.1"/>
    <property type="molecule type" value="Transcribed_RNA"/>
</dbReference>
<accession>A0A8D8I0W7</accession>